<evidence type="ECO:0000256" key="7">
    <source>
        <dbReference type="ARBA" id="ARBA00035264"/>
    </source>
</evidence>
<evidence type="ECO:0000256" key="3">
    <source>
        <dbReference type="ARBA" id="ARBA00022946"/>
    </source>
</evidence>
<dbReference type="AlphaFoldDB" id="A0A8C5M3M7"/>
<name>A0A8C5M3M7_9ANUR</name>
<dbReference type="PANTHER" id="PTHR13479">
    <property type="entry name" value="30S RIBOSOMAL PROTEIN S18"/>
    <property type="match status" value="1"/>
</dbReference>
<evidence type="ECO:0000256" key="2">
    <source>
        <dbReference type="ARBA" id="ARBA00005589"/>
    </source>
</evidence>
<proteinExistence type="inferred from homology"/>
<dbReference type="GO" id="GO:0005763">
    <property type="term" value="C:mitochondrial small ribosomal subunit"/>
    <property type="evidence" value="ECO:0007669"/>
    <property type="project" value="UniProtKB-ARBA"/>
</dbReference>
<dbReference type="GO" id="GO:0070181">
    <property type="term" value="F:small ribosomal subunit rRNA binding"/>
    <property type="evidence" value="ECO:0007669"/>
    <property type="project" value="TreeGrafter"/>
</dbReference>
<evidence type="ECO:0000256" key="1">
    <source>
        <dbReference type="ARBA" id="ARBA00004173"/>
    </source>
</evidence>
<sequence>MKMSVLRLVLGASGRRIHPAVLNCTSTPCGNLSTVIQQRNQMSQNLDEDMPQRMENPYKEPPKKCLLCEVDVDYKNTQLLSQFISPQTGRIFGRHITGLCWRKQKAIGKAIKRARIIGFMPVTYKDPAFVKDPKICDL</sequence>
<keyword evidence="6 10" id="KW-0687">Ribonucleoprotein</keyword>
<evidence type="ECO:0000313" key="11">
    <source>
        <dbReference type="Ensembl" id="ENSLLEP00000007385.1"/>
    </source>
</evidence>
<keyword evidence="3" id="KW-0809">Transit peptide</keyword>
<evidence type="ECO:0000256" key="6">
    <source>
        <dbReference type="ARBA" id="ARBA00023274"/>
    </source>
</evidence>
<dbReference type="SUPFAM" id="SSF46911">
    <property type="entry name" value="Ribosomal protein S18"/>
    <property type="match status" value="1"/>
</dbReference>
<dbReference type="Proteomes" id="UP000694569">
    <property type="component" value="Unplaced"/>
</dbReference>
<dbReference type="Ensembl" id="ENSLLET00000007688.1">
    <property type="protein sequence ID" value="ENSLLEP00000007385.1"/>
    <property type="gene ID" value="ENSLLEG00000004677.1"/>
</dbReference>
<dbReference type="GO" id="GO:0003735">
    <property type="term" value="F:structural constituent of ribosome"/>
    <property type="evidence" value="ECO:0007669"/>
    <property type="project" value="InterPro"/>
</dbReference>
<comment type="subcellular location">
    <subcellularLocation>
        <location evidence="1">Mitochondrion</location>
    </subcellularLocation>
</comment>
<dbReference type="InterPro" id="IPR018275">
    <property type="entry name" value="Ribosomal_bS18_CS"/>
</dbReference>
<dbReference type="PANTHER" id="PTHR13479:SF40">
    <property type="entry name" value="SMALL RIBOSOMAL SUBUNIT PROTEIN BS18M"/>
    <property type="match status" value="1"/>
</dbReference>
<dbReference type="GeneTree" id="ENSGT00940000165965"/>
<keyword evidence="4 10" id="KW-0689">Ribosomal protein</keyword>
<dbReference type="OrthoDB" id="10066799at2759"/>
<accession>A0A8C5M3M7</accession>
<evidence type="ECO:0000256" key="10">
    <source>
        <dbReference type="RuleBase" id="RU003910"/>
    </source>
</evidence>
<evidence type="ECO:0000256" key="8">
    <source>
        <dbReference type="ARBA" id="ARBA00076783"/>
    </source>
</evidence>
<reference evidence="11" key="2">
    <citation type="submission" date="2025-09" db="UniProtKB">
        <authorList>
            <consortium name="Ensembl"/>
        </authorList>
    </citation>
    <scope>IDENTIFICATION</scope>
</reference>
<dbReference type="InterPro" id="IPR036870">
    <property type="entry name" value="Ribosomal_bS18_sf"/>
</dbReference>
<organism evidence="11 12">
    <name type="scientific">Leptobrachium leishanense</name>
    <name type="common">Leishan spiny toad</name>
    <dbReference type="NCBI Taxonomy" id="445787"/>
    <lineage>
        <taxon>Eukaryota</taxon>
        <taxon>Metazoa</taxon>
        <taxon>Chordata</taxon>
        <taxon>Craniata</taxon>
        <taxon>Vertebrata</taxon>
        <taxon>Euteleostomi</taxon>
        <taxon>Amphibia</taxon>
        <taxon>Batrachia</taxon>
        <taxon>Anura</taxon>
        <taxon>Pelobatoidea</taxon>
        <taxon>Megophryidae</taxon>
        <taxon>Leptobrachium</taxon>
    </lineage>
</organism>
<dbReference type="NCBIfam" id="TIGR00165">
    <property type="entry name" value="S18"/>
    <property type="match status" value="1"/>
</dbReference>
<evidence type="ECO:0000313" key="12">
    <source>
        <dbReference type="Proteomes" id="UP000694569"/>
    </source>
</evidence>
<dbReference type="InterPro" id="IPR001648">
    <property type="entry name" value="Ribosomal_bS18"/>
</dbReference>
<protein>
    <recommendedName>
        <fullName evidence="7">Small ribosomal subunit protein bS18m</fullName>
    </recommendedName>
    <alternativeName>
        <fullName evidence="9">28S ribosomal protein S18-1, mitochondrial</fullName>
    </alternativeName>
    <alternativeName>
        <fullName evidence="8">28S ribosomal protein S18c, mitochondrial</fullName>
    </alternativeName>
</protein>
<keyword evidence="5" id="KW-0496">Mitochondrion</keyword>
<dbReference type="GO" id="GO:0005743">
    <property type="term" value="C:mitochondrial inner membrane"/>
    <property type="evidence" value="ECO:0007669"/>
    <property type="project" value="UniProtKB-ARBA"/>
</dbReference>
<comment type="similarity">
    <text evidence="2 10">Belongs to the bacterial ribosomal protein bS18 family.</text>
</comment>
<dbReference type="PROSITE" id="PS00057">
    <property type="entry name" value="RIBOSOMAL_S18"/>
    <property type="match status" value="1"/>
</dbReference>
<dbReference type="GO" id="GO:0032543">
    <property type="term" value="P:mitochondrial translation"/>
    <property type="evidence" value="ECO:0007669"/>
    <property type="project" value="TreeGrafter"/>
</dbReference>
<dbReference type="FunFam" id="4.10.640.10:FF:000007">
    <property type="entry name" value="28S ribosomal protein S18c, mitochondrial"/>
    <property type="match status" value="1"/>
</dbReference>
<dbReference type="PRINTS" id="PR00974">
    <property type="entry name" value="RIBOSOMALS18"/>
</dbReference>
<evidence type="ECO:0000256" key="4">
    <source>
        <dbReference type="ARBA" id="ARBA00022980"/>
    </source>
</evidence>
<dbReference type="Gene3D" id="4.10.640.10">
    <property type="entry name" value="Ribosomal protein S18"/>
    <property type="match status" value="1"/>
</dbReference>
<evidence type="ECO:0000256" key="5">
    <source>
        <dbReference type="ARBA" id="ARBA00023128"/>
    </source>
</evidence>
<keyword evidence="12" id="KW-1185">Reference proteome</keyword>
<dbReference type="Pfam" id="PF01084">
    <property type="entry name" value="Ribosomal_S18"/>
    <property type="match status" value="1"/>
</dbReference>
<reference evidence="11" key="1">
    <citation type="submission" date="2025-08" db="UniProtKB">
        <authorList>
            <consortium name="Ensembl"/>
        </authorList>
    </citation>
    <scope>IDENTIFICATION</scope>
</reference>
<evidence type="ECO:0000256" key="9">
    <source>
        <dbReference type="ARBA" id="ARBA00080084"/>
    </source>
</evidence>